<proteinExistence type="inferred from homology"/>
<accession>G7E7W1</accession>
<dbReference type="HOGENOM" id="CLU_031804_1_1_1"/>
<dbReference type="Pfam" id="PF03345">
    <property type="entry name" value="OST48_N"/>
    <property type="match status" value="1"/>
</dbReference>
<dbReference type="PANTHER" id="PTHR10830">
    <property type="entry name" value="DOLICHYL-DIPHOSPHOOLIGOSACCHARIDE--PROTEIN GLYCOSYLTRANSFERASE 48 KDA SUBUNIT"/>
    <property type="match status" value="1"/>
</dbReference>
<organism evidence="11 12">
    <name type="scientific">Mixia osmundae (strain CBS 9802 / IAM 14324 / JCM 22182 / KY 12970)</name>
    <dbReference type="NCBI Taxonomy" id="764103"/>
    <lineage>
        <taxon>Eukaryota</taxon>
        <taxon>Fungi</taxon>
        <taxon>Dikarya</taxon>
        <taxon>Basidiomycota</taxon>
        <taxon>Pucciniomycotina</taxon>
        <taxon>Mixiomycetes</taxon>
        <taxon>Mixiales</taxon>
        <taxon>Mixiaceae</taxon>
        <taxon>Mixia</taxon>
    </lineage>
</organism>
<gene>
    <name evidence="11" type="primary">Mo05609</name>
    <name evidence="11" type="ORF">E5Q_05609</name>
</gene>
<evidence type="ECO:0000313" key="11">
    <source>
        <dbReference type="EMBL" id="GAA98921.1"/>
    </source>
</evidence>
<keyword evidence="7 8" id="KW-0472">Membrane</keyword>
<keyword evidence="8" id="KW-0732">Signal</keyword>
<dbReference type="AlphaFoldDB" id="G7E7W1"/>
<keyword evidence="5 8" id="KW-0256">Endoplasmic reticulum</keyword>
<dbReference type="STRING" id="764103.G7E7W1"/>
<comment type="similarity">
    <text evidence="3 8">Belongs to the DDOST 48 kDa subunit family.</text>
</comment>
<dbReference type="OrthoDB" id="29105at2759"/>
<evidence type="ECO:0000256" key="1">
    <source>
        <dbReference type="ARBA" id="ARBA00004479"/>
    </source>
</evidence>
<comment type="subunit">
    <text evidence="8">Component of the oligosaccharyltransferase (OST) complex.</text>
</comment>
<reference evidence="11 12" key="2">
    <citation type="journal article" date="2012" name="Open Biol.">
        <title>Characteristics of nucleosomes and linker DNA regions on the genome of the basidiomycete Mixia osmundae revealed by mono- and dinucleosome mapping.</title>
        <authorList>
            <person name="Nishida H."/>
            <person name="Kondo S."/>
            <person name="Matsumoto T."/>
            <person name="Suzuki Y."/>
            <person name="Yoshikawa H."/>
            <person name="Taylor T.D."/>
            <person name="Sugiyama J."/>
        </authorList>
    </citation>
    <scope>NUCLEOTIDE SEQUENCE [LARGE SCALE GENOMIC DNA]</scope>
    <source>
        <strain evidence="12">CBS 9802 / IAM 14324 / JCM 22182 / KY 12970</strain>
    </source>
</reference>
<evidence type="ECO:0000256" key="3">
    <source>
        <dbReference type="ARBA" id="ARBA00008743"/>
    </source>
</evidence>
<dbReference type="EMBL" id="BABT02000165">
    <property type="protein sequence ID" value="GAA98921.1"/>
    <property type="molecule type" value="Genomic_DNA"/>
</dbReference>
<reference evidence="11 12" key="1">
    <citation type="journal article" date="2011" name="J. Gen. Appl. Microbiol.">
        <title>Draft genome sequencing of the enigmatic basidiomycete Mixia osmundae.</title>
        <authorList>
            <person name="Nishida H."/>
            <person name="Nagatsuka Y."/>
            <person name="Sugiyama J."/>
        </authorList>
    </citation>
    <scope>NUCLEOTIDE SEQUENCE [LARGE SCALE GENOMIC DNA]</scope>
    <source>
        <strain evidence="12">CBS 9802 / IAM 14324 / JCM 22182 / KY 12970</strain>
    </source>
</reference>
<dbReference type="GO" id="GO:0008250">
    <property type="term" value="C:oligosaccharyltransferase complex"/>
    <property type="evidence" value="ECO:0007669"/>
    <property type="project" value="TreeGrafter"/>
</dbReference>
<evidence type="ECO:0000259" key="9">
    <source>
        <dbReference type="Pfam" id="PF03345"/>
    </source>
</evidence>
<feature type="signal peptide" evidence="8">
    <location>
        <begin position="1"/>
        <end position="19"/>
    </location>
</feature>
<name>G7E7W1_MIXOS</name>
<dbReference type="eggNOG" id="KOG2754">
    <property type="taxonomic scope" value="Eukaryota"/>
</dbReference>
<feature type="domain" description="OST48 N-terminal" evidence="9">
    <location>
        <begin position="26"/>
        <end position="263"/>
    </location>
</feature>
<feature type="transmembrane region" description="Helical" evidence="8">
    <location>
        <begin position="400"/>
        <end position="421"/>
    </location>
</feature>
<sequence length="423" mass="46522">MRLLSSLVVLCNALSAALARSSSGDRVLVVLDAAQDQASYSHFWSSLQERGFELTFRGAKEGAALYEYDAPMFDHIILFAPSAKALSSDLSPQRLVDFLTSDSTAKASGILLALSSDLSELWRDFAREFSLEFDDRGSSLVSHSSGNLSAVQIDTSYSVTTNAHFVARLPPALPLQYNGVVHTFTQLPLLTNIVRAPPESYSRDPQRASDEGPFVSGEQAGLISAMQTLNNGRIVFSGSLDVFANCDESVANSALVGDLSRWTFHEKAVLRVLTRSHRRLIDGEGAQPPSEYRVGEEMAYSIALQEYNGKDWVAFEATDIQLEVSMLTPHLRITLPKDTVQSTSDVGVYSAQFALPDQHGVFTLRVDYRRPGLTWTTIKDQISITPLRHNEYPRFITGAIPYYAGASSVSLALIVFASLWLRQ</sequence>
<dbReference type="RefSeq" id="XP_014567082.1">
    <property type="nucleotide sequence ID" value="XM_014711596.1"/>
</dbReference>
<dbReference type="OMA" id="AHDEYPR"/>
<comment type="caution">
    <text evidence="11">The sequence shown here is derived from an EMBL/GenBank/DDBJ whole genome shotgun (WGS) entry which is preliminary data.</text>
</comment>
<dbReference type="Pfam" id="PF23358">
    <property type="entry name" value="OST48_MD"/>
    <property type="match status" value="1"/>
</dbReference>
<evidence type="ECO:0000259" key="10">
    <source>
        <dbReference type="Pfam" id="PF23358"/>
    </source>
</evidence>
<evidence type="ECO:0000256" key="2">
    <source>
        <dbReference type="ARBA" id="ARBA00004922"/>
    </source>
</evidence>
<dbReference type="UniPathway" id="UPA00378"/>
<dbReference type="InterPro" id="IPR005013">
    <property type="entry name" value="DDOST_48_kDa_subunit"/>
</dbReference>
<keyword evidence="6 8" id="KW-1133">Transmembrane helix</keyword>
<comment type="function">
    <text evidence="8">Subunit of the oligosaccharyl transferase (OST) complex that catalyzes the initial transfer of a defined glycan (Glc(3)Man(9)GlcNAc(2) in eukaryotes) from the lipid carrier dolichol-pyrophosphate to an asparagine residue within an Asn-X-Ser/Thr consensus motif in nascent polypeptide chains, the first step in protein N-glycosylation. N-glycosylation occurs cotranslationally and the complex associates with the Sec61 complex at the channel-forming translocon complex that mediates protein translocation across the endoplasmic reticulum (ER).</text>
</comment>
<evidence type="ECO:0000256" key="6">
    <source>
        <dbReference type="ARBA" id="ARBA00022989"/>
    </source>
</evidence>
<evidence type="ECO:0000256" key="8">
    <source>
        <dbReference type="RuleBase" id="RU361142"/>
    </source>
</evidence>
<feature type="domain" description="OST48 middle" evidence="10">
    <location>
        <begin position="285"/>
        <end position="422"/>
    </location>
</feature>
<keyword evidence="4 8" id="KW-0812">Transmembrane</keyword>
<dbReference type="InParanoid" id="G7E7W1"/>
<feature type="chain" id="PRO_5008450659" description="Dolichyl-diphosphooligosaccharide--protein glycosyltransferase subunit WBP1" evidence="8">
    <location>
        <begin position="20"/>
        <end position="423"/>
    </location>
</feature>
<evidence type="ECO:0000256" key="5">
    <source>
        <dbReference type="ARBA" id="ARBA00022824"/>
    </source>
</evidence>
<comment type="subcellular location">
    <subcellularLocation>
        <location evidence="8">Endoplasmic reticulum membrane</location>
        <topology evidence="8">Single-pass type I membrane protein</topology>
    </subcellularLocation>
    <subcellularLocation>
        <location evidence="1">Membrane</location>
        <topology evidence="1">Single-pass type I membrane protein</topology>
    </subcellularLocation>
</comment>
<dbReference type="InterPro" id="IPR055459">
    <property type="entry name" value="OST48_MD"/>
</dbReference>
<comment type="pathway">
    <text evidence="2 8">Protein modification; protein glycosylation.</text>
</comment>
<protein>
    <recommendedName>
        <fullName evidence="8">Dolichyl-diphosphooligosaccharide--protein glycosyltransferase subunit WBP1</fullName>
        <shortName evidence="8">Oligosaccharyl transferase subunit WBP1</shortName>
    </recommendedName>
</protein>
<dbReference type="PANTHER" id="PTHR10830:SF0">
    <property type="entry name" value="DOLICHYL-DIPHOSPHOOLIGOSACCHARIDE--PROTEIN GLYCOSYLTRANSFERASE 48 KDA SUBUNIT"/>
    <property type="match status" value="1"/>
</dbReference>
<evidence type="ECO:0000313" key="12">
    <source>
        <dbReference type="Proteomes" id="UP000009131"/>
    </source>
</evidence>
<keyword evidence="12" id="KW-1185">Reference proteome</keyword>
<dbReference type="Proteomes" id="UP000009131">
    <property type="component" value="Unassembled WGS sequence"/>
</dbReference>
<dbReference type="GO" id="GO:0018279">
    <property type="term" value="P:protein N-linked glycosylation via asparagine"/>
    <property type="evidence" value="ECO:0007669"/>
    <property type="project" value="UniProtKB-UniRule"/>
</dbReference>
<dbReference type="InterPro" id="IPR055457">
    <property type="entry name" value="OST48_N"/>
</dbReference>
<evidence type="ECO:0000256" key="4">
    <source>
        <dbReference type="ARBA" id="ARBA00022692"/>
    </source>
</evidence>
<dbReference type="FunCoup" id="G7E7W1">
    <property type="interactions" value="486"/>
</dbReference>
<evidence type="ECO:0000256" key="7">
    <source>
        <dbReference type="ARBA" id="ARBA00023136"/>
    </source>
</evidence>